<keyword evidence="3" id="KW-1185">Reference proteome</keyword>
<dbReference type="EMBL" id="BSOJ01000012">
    <property type="protein sequence ID" value="GLR26248.1"/>
    <property type="molecule type" value="Genomic_DNA"/>
</dbReference>
<organism evidence="2 3">
    <name type="scientific">Limnobacter litoralis</name>
    <dbReference type="NCBI Taxonomy" id="481366"/>
    <lineage>
        <taxon>Bacteria</taxon>
        <taxon>Pseudomonadati</taxon>
        <taxon>Pseudomonadota</taxon>
        <taxon>Betaproteobacteria</taxon>
        <taxon>Burkholderiales</taxon>
        <taxon>Burkholderiaceae</taxon>
        <taxon>Limnobacter</taxon>
    </lineage>
</organism>
<evidence type="ECO:0000313" key="2">
    <source>
        <dbReference type="EMBL" id="GLR26248.1"/>
    </source>
</evidence>
<feature type="transmembrane region" description="Helical" evidence="1">
    <location>
        <begin position="98"/>
        <end position="116"/>
    </location>
</feature>
<dbReference type="Proteomes" id="UP001156664">
    <property type="component" value="Unassembled WGS sequence"/>
</dbReference>
<keyword evidence="1" id="KW-1133">Transmembrane helix</keyword>
<protein>
    <submittedName>
        <fullName evidence="2">Uncharacterized protein</fullName>
    </submittedName>
</protein>
<keyword evidence="1" id="KW-0472">Membrane</keyword>
<evidence type="ECO:0000313" key="3">
    <source>
        <dbReference type="Proteomes" id="UP001156664"/>
    </source>
</evidence>
<proteinExistence type="predicted"/>
<evidence type="ECO:0000256" key="1">
    <source>
        <dbReference type="SAM" id="Phobius"/>
    </source>
</evidence>
<dbReference type="RefSeq" id="WP_284280753.1">
    <property type="nucleotide sequence ID" value="NZ_BSOJ01000012.1"/>
</dbReference>
<reference evidence="3" key="1">
    <citation type="journal article" date="2019" name="Int. J. Syst. Evol. Microbiol.">
        <title>The Global Catalogue of Microorganisms (GCM) 10K type strain sequencing project: providing services to taxonomists for standard genome sequencing and annotation.</title>
        <authorList>
            <consortium name="The Broad Institute Genomics Platform"/>
            <consortium name="The Broad Institute Genome Sequencing Center for Infectious Disease"/>
            <person name="Wu L."/>
            <person name="Ma J."/>
        </authorList>
    </citation>
    <scope>NUCLEOTIDE SEQUENCE [LARGE SCALE GENOMIC DNA]</scope>
    <source>
        <strain evidence="3">NBRC 105857</strain>
    </source>
</reference>
<name>A0ABQ5YTL5_9BURK</name>
<gene>
    <name evidence="2" type="ORF">GCM10007875_13360</name>
</gene>
<keyword evidence="1" id="KW-0812">Transmembrane</keyword>
<sequence>MAHSRFDPVQAKIELLQMKAELQRMEFGGQMAELKSQFAWVGAARKVAQWVTGNRLNALGPLGAMGGQVFKDSLQKYPMLSAVGSGLLFRYRKPVGHVALRAGAAALALAAAAWWFKRQGDSEVR</sequence>
<comment type="caution">
    <text evidence="2">The sequence shown here is derived from an EMBL/GenBank/DDBJ whole genome shotgun (WGS) entry which is preliminary data.</text>
</comment>
<accession>A0ABQ5YTL5</accession>